<evidence type="ECO:0000256" key="1">
    <source>
        <dbReference type="SAM" id="MobiDB-lite"/>
    </source>
</evidence>
<organism evidence="2">
    <name type="scientific">uncultured Pseudonocardia sp</name>
    <dbReference type="NCBI Taxonomy" id="211455"/>
    <lineage>
        <taxon>Bacteria</taxon>
        <taxon>Bacillati</taxon>
        <taxon>Actinomycetota</taxon>
        <taxon>Actinomycetes</taxon>
        <taxon>Pseudonocardiales</taxon>
        <taxon>Pseudonocardiaceae</taxon>
        <taxon>Pseudonocardia</taxon>
        <taxon>environmental samples</taxon>
    </lineage>
</organism>
<gene>
    <name evidence="2" type="ORF">AVDCRST_MAG66-3263</name>
</gene>
<protein>
    <submittedName>
        <fullName evidence="2">Uncharacterized protein</fullName>
    </submittedName>
</protein>
<accession>A0A6J4Q7J9</accession>
<dbReference type="EMBL" id="CADCUS010000474">
    <property type="protein sequence ID" value="CAA9430511.1"/>
    <property type="molecule type" value="Genomic_DNA"/>
</dbReference>
<feature type="non-terminal residue" evidence="2">
    <location>
        <position position="1"/>
    </location>
</feature>
<feature type="non-terminal residue" evidence="2">
    <location>
        <position position="44"/>
    </location>
</feature>
<feature type="compositionally biased region" description="Basic and acidic residues" evidence="1">
    <location>
        <begin position="21"/>
        <end position="33"/>
    </location>
</feature>
<name>A0A6J4Q7J9_9PSEU</name>
<evidence type="ECO:0000313" key="2">
    <source>
        <dbReference type="EMBL" id="CAA9430511.1"/>
    </source>
</evidence>
<feature type="region of interest" description="Disordered" evidence="1">
    <location>
        <begin position="18"/>
        <end position="44"/>
    </location>
</feature>
<sequence length="44" mass="4434">EPSGPGVRCRGGAVGTAIRRARVDGPADLDLRPRGATSPSGPHL</sequence>
<proteinExistence type="predicted"/>
<reference evidence="2" key="1">
    <citation type="submission" date="2020-02" db="EMBL/GenBank/DDBJ databases">
        <authorList>
            <person name="Meier V. D."/>
        </authorList>
    </citation>
    <scope>NUCLEOTIDE SEQUENCE</scope>
    <source>
        <strain evidence="2">AVDCRST_MAG66</strain>
    </source>
</reference>
<dbReference type="AlphaFoldDB" id="A0A6J4Q7J9"/>